<evidence type="ECO:0000313" key="3">
    <source>
        <dbReference type="EMBL" id="SPF78686.1"/>
    </source>
</evidence>
<dbReference type="EMBL" id="OMOI01000002">
    <property type="protein sequence ID" value="SPF78686.1"/>
    <property type="molecule type" value="Genomic_DNA"/>
</dbReference>
<dbReference type="InterPro" id="IPR011042">
    <property type="entry name" value="6-blade_b-propeller_TolB-like"/>
</dbReference>
<name>A0A2R8ARI8_9RHOB</name>
<dbReference type="Proteomes" id="UP000244911">
    <property type="component" value="Unassembled WGS sequence"/>
</dbReference>
<feature type="domain" description="Phytase-like" evidence="2">
    <location>
        <begin position="42"/>
        <end position="283"/>
    </location>
</feature>
<organism evidence="3 4">
    <name type="scientific">Aliiroseovarius pelagivivens</name>
    <dbReference type="NCBI Taxonomy" id="1639690"/>
    <lineage>
        <taxon>Bacteria</taxon>
        <taxon>Pseudomonadati</taxon>
        <taxon>Pseudomonadota</taxon>
        <taxon>Alphaproteobacteria</taxon>
        <taxon>Rhodobacterales</taxon>
        <taxon>Paracoccaceae</taxon>
        <taxon>Aliiroseovarius</taxon>
    </lineage>
</organism>
<dbReference type="OrthoDB" id="9798693at2"/>
<evidence type="ECO:0000259" key="2">
    <source>
        <dbReference type="Pfam" id="PF13449"/>
    </source>
</evidence>
<dbReference type="InterPro" id="IPR014567">
    <property type="entry name" value="UCP031900"/>
</dbReference>
<dbReference type="Pfam" id="PF13449">
    <property type="entry name" value="Phytase-like"/>
    <property type="match status" value="1"/>
</dbReference>
<accession>A0A2R8ARI8</accession>
<dbReference type="PIRSF" id="PIRSF031900">
    <property type="entry name" value="UCP031900"/>
    <property type="match status" value="1"/>
</dbReference>
<evidence type="ECO:0000313" key="4">
    <source>
        <dbReference type="Proteomes" id="UP000244911"/>
    </source>
</evidence>
<feature type="signal peptide" evidence="1">
    <location>
        <begin position="1"/>
        <end position="22"/>
    </location>
</feature>
<sequence length="308" mass="34028">MRTRFVIAIAALAALLALDLGAQPASDAQLVSAYRWHGTGENFGGFSGLEVSEDGTDFIAITDRGYIAKGSFEREGGVISGLKTVRLSPLKSPKGEPFGRFRSDSEGLASHMDGPIFVSFEAKHRVMRFGDVKAKGRTLKKHPDFKGLQNNSSLEALAIDRDGTLYTIPERTGLEGSPFPVYRLRAGSQTWEKPFTIPRFAPYLPVGADIGPDGKFYLLERHLSGILGFTNRIRRFDITPDGFRNEVELLRTPVGLHDNLEGLAVWRDDNDSIRLTMVSDDNFKFFQATEFVEYVVLTPSPDQAVPAN</sequence>
<reference evidence="3 4" key="1">
    <citation type="submission" date="2018-03" db="EMBL/GenBank/DDBJ databases">
        <authorList>
            <person name="Keele B.F."/>
        </authorList>
    </citation>
    <scope>NUCLEOTIDE SEQUENCE [LARGE SCALE GENOMIC DNA]</scope>
    <source>
        <strain evidence="3 4">CECT 8811</strain>
    </source>
</reference>
<evidence type="ECO:0000256" key="1">
    <source>
        <dbReference type="SAM" id="SignalP"/>
    </source>
</evidence>
<dbReference type="AlphaFoldDB" id="A0A2R8ARI8"/>
<dbReference type="Gene3D" id="2.120.10.30">
    <property type="entry name" value="TolB, C-terminal domain"/>
    <property type="match status" value="1"/>
</dbReference>
<keyword evidence="4" id="KW-1185">Reference proteome</keyword>
<keyword evidence="1" id="KW-0732">Signal</keyword>
<dbReference type="RefSeq" id="WP_108857681.1">
    <property type="nucleotide sequence ID" value="NZ_OMOI01000002.1"/>
</dbReference>
<proteinExistence type="predicted"/>
<dbReference type="InterPro" id="IPR027372">
    <property type="entry name" value="Phytase-like_dom"/>
</dbReference>
<dbReference type="SUPFAM" id="SSF101898">
    <property type="entry name" value="NHL repeat"/>
    <property type="match status" value="1"/>
</dbReference>
<protein>
    <recommendedName>
        <fullName evidence="2">Phytase-like domain-containing protein</fullName>
    </recommendedName>
</protein>
<gene>
    <name evidence="3" type="ORF">ALP8811_02616</name>
</gene>
<feature type="chain" id="PRO_5015311219" description="Phytase-like domain-containing protein" evidence="1">
    <location>
        <begin position="23"/>
        <end position="308"/>
    </location>
</feature>